<dbReference type="EMBL" id="AP021876">
    <property type="protein sequence ID" value="BBO84589.1"/>
    <property type="molecule type" value="Genomic_DNA"/>
</dbReference>
<name>A0A5K7ZWF7_9BACT</name>
<gene>
    <name evidence="2" type="ORF">DSCO28_51550</name>
</gene>
<evidence type="ECO:0000313" key="3">
    <source>
        <dbReference type="Proteomes" id="UP000425960"/>
    </source>
</evidence>
<protein>
    <recommendedName>
        <fullName evidence="1">DUF3786 domain-containing protein</fullName>
    </recommendedName>
</protein>
<dbReference type="InterPro" id="IPR024264">
    <property type="entry name" value="DUF3786"/>
</dbReference>
<proteinExistence type="predicted"/>
<dbReference type="KEGG" id="dov:DSCO28_51550"/>
<dbReference type="AlphaFoldDB" id="A0A5K7ZWF7"/>
<dbReference type="RefSeq" id="WP_155324462.1">
    <property type="nucleotide sequence ID" value="NZ_AP021876.1"/>
</dbReference>
<dbReference type="Pfam" id="PF12654">
    <property type="entry name" value="DUF3786"/>
    <property type="match status" value="1"/>
</dbReference>
<organism evidence="2 3">
    <name type="scientific">Desulfosarcina ovata subsp. sediminis</name>
    <dbReference type="NCBI Taxonomy" id="885957"/>
    <lineage>
        <taxon>Bacteria</taxon>
        <taxon>Pseudomonadati</taxon>
        <taxon>Thermodesulfobacteriota</taxon>
        <taxon>Desulfobacteria</taxon>
        <taxon>Desulfobacterales</taxon>
        <taxon>Desulfosarcinaceae</taxon>
        <taxon>Desulfosarcina</taxon>
    </lineage>
</organism>
<sequence length="208" mass="23085">MTRNTPVSVYETTYHHYLEQLQARPFAGKTDVLGLVEAPDGVEVPYFGRPVRLTSAGLIDETGARPDFPDCVVICRYLLMAPAFEPSQTRWVAYRDFPDTGPLTVFWSDTVEGTLVRTYTGRVADLARACADLGASTPEMSINCDLCRRFAPLPKVPLLLIFNDADDDFPASASLLFEKRASTYLDAESQAILGHQLCRRLIAALEIH</sequence>
<evidence type="ECO:0000313" key="2">
    <source>
        <dbReference type="EMBL" id="BBO84589.1"/>
    </source>
</evidence>
<accession>A0A5K7ZWF7</accession>
<dbReference type="Proteomes" id="UP000425960">
    <property type="component" value="Chromosome"/>
</dbReference>
<evidence type="ECO:0000259" key="1">
    <source>
        <dbReference type="Pfam" id="PF12654"/>
    </source>
</evidence>
<reference evidence="2 3" key="1">
    <citation type="submission" date="2019-11" db="EMBL/GenBank/DDBJ databases">
        <title>Comparative genomics of hydrocarbon-degrading Desulfosarcina strains.</title>
        <authorList>
            <person name="Watanabe M."/>
            <person name="Kojima H."/>
            <person name="Fukui M."/>
        </authorList>
    </citation>
    <scope>NUCLEOTIDE SEQUENCE [LARGE SCALE GENOMIC DNA]</scope>
    <source>
        <strain evidence="2 3">28bB2T</strain>
    </source>
</reference>
<feature type="domain" description="DUF3786" evidence="1">
    <location>
        <begin position="34"/>
        <end position="200"/>
    </location>
</feature>